<comment type="catalytic activity">
    <reaction evidence="9">
        <text>L-seryl-[protein] + ATP = O-phospho-L-seryl-[protein] + ADP + H(+)</text>
        <dbReference type="Rhea" id="RHEA:17989"/>
        <dbReference type="Rhea" id="RHEA-COMP:9863"/>
        <dbReference type="Rhea" id="RHEA-COMP:11604"/>
        <dbReference type="ChEBI" id="CHEBI:15378"/>
        <dbReference type="ChEBI" id="CHEBI:29999"/>
        <dbReference type="ChEBI" id="CHEBI:30616"/>
        <dbReference type="ChEBI" id="CHEBI:83421"/>
        <dbReference type="ChEBI" id="CHEBI:456216"/>
        <dbReference type="EC" id="2.7.11.1"/>
    </reaction>
</comment>
<evidence type="ECO:0000256" key="7">
    <source>
        <dbReference type="ARBA" id="ARBA00022842"/>
    </source>
</evidence>
<feature type="domain" description="CRIB" evidence="13">
    <location>
        <begin position="15"/>
        <end position="30"/>
    </location>
</feature>
<feature type="domain" description="Protein kinase" evidence="12">
    <location>
        <begin position="143"/>
        <end position="450"/>
    </location>
</feature>
<evidence type="ECO:0000256" key="5">
    <source>
        <dbReference type="ARBA" id="ARBA00022741"/>
    </source>
</evidence>
<evidence type="ECO:0000256" key="11">
    <source>
        <dbReference type="SAM" id="MobiDB-lite"/>
    </source>
</evidence>
<dbReference type="Proteomes" id="UP000324800">
    <property type="component" value="Unassembled WGS sequence"/>
</dbReference>
<evidence type="ECO:0000256" key="2">
    <source>
        <dbReference type="ARBA" id="ARBA00008874"/>
    </source>
</evidence>
<dbReference type="SMART" id="SM00220">
    <property type="entry name" value="S_TKc"/>
    <property type="match status" value="1"/>
</dbReference>
<dbReference type="SUPFAM" id="SSF56112">
    <property type="entry name" value="Protein kinase-like (PK-like)"/>
    <property type="match status" value="1"/>
</dbReference>
<dbReference type="Gene3D" id="3.30.200.20">
    <property type="entry name" value="Phosphorylase Kinase, domain 1"/>
    <property type="match status" value="1"/>
</dbReference>
<accession>A0A5J4V0Z0</accession>
<evidence type="ECO:0000256" key="3">
    <source>
        <dbReference type="ARBA" id="ARBA00022679"/>
    </source>
</evidence>
<proteinExistence type="inferred from homology"/>
<evidence type="ECO:0000256" key="9">
    <source>
        <dbReference type="ARBA" id="ARBA00048679"/>
    </source>
</evidence>
<evidence type="ECO:0000256" key="8">
    <source>
        <dbReference type="ARBA" id="ARBA00047899"/>
    </source>
</evidence>
<dbReference type="GO" id="GO:0046872">
    <property type="term" value="F:metal ion binding"/>
    <property type="evidence" value="ECO:0007669"/>
    <property type="project" value="UniProtKB-KW"/>
</dbReference>
<dbReference type="PANTHER" id="PTHR45832">
    <property type="entry name" value="SERINE/THREONINE-PROTEIN KINASE SAMKA-RELATED-RELATED"/>
    <property type="match status" value="1"/>
</dbReference>
<dbReference type="GO" id="GO:0004674">
    <property type="term" value="F:protein serine/threonine kinase activity"/>
    <property type="evidence" value="ECO:0007669"/>
    <property type="project" value="UniProtKB-EC"/>
</dbReference>
<dbReference type="PROSITE" id="PS50108">
    <property type="entry name" value="CRIB"/>
    <property type="match status" value="1"/>
</dbReference>
<evidence type="ECO:0000259" key="12">
    <source>
        <dbReference type="PROSITE" id="PS50011"/>
    </source>
</evidence>
<feature type="binding site" evidence="10">
    <location>
        <position position="170"/>
    </location>
    <ligand>
        <name>ATP</name>
        <dbReference type="ChEBI" id="CHEBI:30616"/>
    </ligand>
</feature>
<dbReference type="GO" id="GO:0005524">
    <property type="term" value="F:ATP binding"/>
    <property type="evidence" value="ECO:0007669"/>
    <property type="project" value="UniProtKB-UniRule"/>
</dbReference>
<keyword evidence="6 10" id="KW-0067">ATP-binding</keyword>
<dbReference type="OrthoDB" id="1022360at2759"/>
<feature type="compositionally biased region" description="Basic and acidic residues" evidence="11">
    <location>
        <begin position="213"/>
        <end position="229"/>
    </location>
</feature>
<evidence type="ECO:0000259" key="13">
    <source>
        <dbReference type="PROSITE" id="PS50108"/>
    </source>
</evidence>
<keyword evidence="7" id="KW-0460">Magnesium</keyword>
<dbReference type="GO" id="GO:0106310">
    <property type="term" value="F:protein serine kinase activity"/>
    <property type="evidence" value="ECO:0007669"/>
    <property type="project" value="RHEA"/>
</dbReference>
<gene>
    <name evidence="14" type="ORF">EZS28_028442</name>
</gene>
<comment type="caution">
    <text evidence="14">The sequence shown here is derived from an EMBL/GenBank/DDBJ whole genome shotgun (WGS) entry which is preliminary data.</text>
</comment>
<comment type="similarity">
    <text evidence="2">Belongs to the protein kinase superfamily. STE Ser/Thr protein kinase family. STE20 subfamily.</text>
</comment>
<sequence length="478" mass="53926">FSKIFNKKHGKTLDIGSPEIGSFEHVMHISYDPNAPTGLAGLPLEWEAMLISSGITKSDIQAHPDAVMRIMRKNVFNIKVKPPPVPPPSISDSVFKSLLMPPELLARKEPVYGDGRLIPEKELNNDLQWEKIIRAGGDVDKEYPIRKKIGEGSSGLVYVAKRGKEKVAIKVMLVTNQTDKKSLLNEILMMKKSKAHPNIVQFLDAFSIEVNKSESDKDKQKDKQKDKAHPQTTHIAQVSQTHQFGGPPGMNDPPLIELSSELNIEHQLWMVMQYMPGGSLTQLITTCGKLNERIIAYFCREILKGLAFLHSNRRVHRDIKSDNVLLGMDGEVRIADFGFCAQLTEEVQKRKSVVGTPYWMSPELIQGLEYDELTDIWSLGITALECADGEPPLMNMPPLKALFLIATQPPPTTREPHKWTRQFNDFLSRCLQHDTRQRWTAEKLLTHPFLELAADVSSIKQYIEATRRNVGIDIDAIK</sequence>
<evidence type="ECO:0000313" key="14">
    <source>
        <dbReference type="EMBL" id="KAA6376030.1"/>
    </source>
</evidence>
<dbReference type="InterPro" id="IPR011009">
    <property type="entry name" value="Kinase-like_dom_sf"/>
</dbReference>
<dbReference type="FunFam" id="1.10.510.10:FF:000768">
    <property type="entry name" value="Non-specific serine/threonine protein kinase"/>
    <property type="match status" value="1"/>
</dbReference>
<dbReference type="AlphaFoldDB" id="A0A5J4V0Z0"/>
<evidence type="ECO:0000256" key="4">
    <source>
        <dbReference type="ARBA" id="ARBA00022723"/>
    </source>
</evidence>
<dbReference type="PROSITE" id="PS50011">
    <property type="entry name" value="PROTEIN_KINASE_DOM"/>
    <property type="match status" value="1"/>
</dbReference>
<dbReference type="InterPro" id="IPR000095">
    <property type="entry name" value="CRIB_dom"/>
</dbReference>
<dbReference type="Pfam" id="PF00069">
    <property type="entry name" value="Pkinase"/>
    <property type="match status" value="1"/>
</dbReference>
<feature type="non-terminal residue" evidence="14">
    <location>
        <position position="1"/>
    </location>
</feature>
<comment type="catalytic activity">
    <reaction evidence="8">
        <text>L-threonyl-[protein] + ATP = O-phospho-L-threonyl-[protein] + ADP + H(+)</text>
        <dbReference type="Rhea" id="RHEA:46608"/>
        <dbReference type="Rhea" id="RHEA-COMP:11060"/>
        <dbReference type="Rhea" id="RHEA-COMP:11605"/>
        <dbReference type="ChEBI" id="CHEBI:15378"/>
        <dbReference type="ChEBI" id="CHEBI:30013"/>
        <dbReference type="ChEBI" id="CHEBI:30616"/>
        <dbReference type="ChEBI" id="CHEBI:61977"/>
        <dbReference type="ChEBI" id="CHEBI:456216"/>
        <dbReference type="EC" id="2.7.11.1"/>
    </reaction>
</comment>
<dbReference type="InterPro" id="IPR036936">
    <property type="entry name" value="CRIB_dom_sf"/>
</dbReference>
<dbReference type="InterPro" id="IPR017441">
    <property type="entry name" value="Protein_kinase_ATP_BS"/>
</dbReference>
<keyword evidence="4" id="KW-0479">Metal-binding</keyword>
<protein>
    <submittedName>
        <fullName evidence="14">Putative Serine/threonine-protein kinase pakC</fullName>
    </submittedName>
</protein>
<keyword evidence="3" id="KW-0808">Transferase</keyword>
<organism evidence="14 15">
    <name type="scientific">Streblomastix strix</name>
    <dbReference type="NCBI Taxonomy" id="222440"/>
    <lineage>
        <taxon>Eukaryota</taxon>
        <taxon>Metamonada</taxon>
        <taxon>Preaxostyla</taxon>
        <taxon>Oxymonadida</taxon>
        <taxon>Streblomastigidae</taxon>
        <taxon>Streblomastix</taxon>
    </lineage>
</organism>
<dbReference type="InterPro" id="IPR051931">
    <property type="entry name" value="PAK3-like"/>
</dbReference>
<feature type="region of interest" description="Disordered" evidence="11">
    <location>
        <begin position="213"/>
        <end position="252"/>
    </location>
</feature>
<dbReference type="InterPro" id="IPR000719">
    <property type="entry name" value="Prot_kinase_dom"/>
</dbReference>
<evidence type="ECO:0000313" key="15">
    <source>
        <dbReference type="Proteomes" id="UP000324800"/>
    </source>
</evidence>
<dbReference type="PROSITE" id="PS00107">
    <property type="entry name" value="PROTEIN_KINASE_ATP"/>
    <property type="match status" value="1"/>
</dbReference>
<comment type="cofactor">
    <cofactor evidence="1">
        <name>Mg(2+)</name>
        <dbReference type="ChEBI" id="CHEBI:18420"/>
    </cofactor>
</comment>
<evidence type="ECO:0000256" key="10">
    <source>
        <dbReference type="PROSITE-ProRule" id="PRU10141"/>
    </source>
</evidence>
<keyword evidence="5 10" id="KW-0547">Nucleotide-binding</keyword>
<evidence type="ECO:0000256" key="6">
    <source>
        <dbReference type="ARBA" id="ARBA00022840"/>
    </source>
</evidence>
<name>A0A5J4V0Z0_9EUKA</name>
<keyword evidence="14" id="KW-0418">Kinase</keyword>
<dbReference type="Pfam" id="PF00786">
    <property type="entry name" value="PBD"/>
    <property type="match status" value="1"/>
</dbReference>
<dbReference type="PANTHER" id="PTHR45832:SF22">
    <property type="entry name" value="SERINE_THREONINE-PROTEIN KINASE SAMKA-RELATED"/>
    <property type="match status" value="1"/>
</dbReference>
<dbReference type="Gene3D" id="3.90.810.10">
    <property type="entry name" value="CRIB domain"/>
    <property type="match status" value="1"/>
</dbReference>
<feature type="compositionally biased region" description="Polar residues" evidence="11">
    <location>
        <begin position="230"/>
        <end position="243"/>
    </location>
</feature>
<dbReference type="Gene3D" id="1.10.510.10">
    <property type="entry name" value="Transferase(Phosphotransferase) domain 1"/>
    <property type="match status" value="1"/>
</dbReference>
<evidence type="ECO:0000256" key="1">
    <source>
        <dbReference type="ARBA" id="ARBA00001946"/>
    </source>
</evidence>
<reference evidence="14 15" key="1">
    <citation type="submission" date="2019-03" db="EMBL/GenBank/DDBJ databases">
        <title>Single cell metagenomics reveals metabolic interactions within the superorganism composed of flagellate Streblomastix strix and complex community of Bacteroidetes bacteria on its surface.</title>
        <authorList>
            <person name="Treitli S.C."/>
            <person name="Kolisko M."/>
            <person name="Husnik F."/>
            <person name="Keeling P."/>
            <person name="Hampl V."/>
        </authorList>
    </citation>
    <scope>NUCLEOTIDE SEQUENCE [LARGE SCALE GENOMIC DNA]</scope>
    <source>
        <strain evidence="14">ST1C</strain>
    </source>
</reference>
<dbReference type="EMBL" id="SNRW01010808">
    <property type="protein sequence ID" value="KAA6376030.1"/>
    <property type="molecule type" value="Genomic_DNA"/>
</dbReference>